<name>A0A0N9HXB3_9PSEU</name>
<protein>
    <submittedName>
        <fullName evidence="1">Uncharacterized protein</fullName>
    </submittedName>
</protein>
<sequence length="165" mass="17670">MGRWHRPRSGIHLSTFGRTVFNAWCGQSIHVGDAVTAAELPVGERLCGTCEGRACGAGYPSTGSPLNAALLFEPWSSAPPPARCPSRQLSVSDRFPHGVFACPLCGEPTRLRAAGGPYYSRLIIEGHAPGPGLIAPCPFHRWDWPSLRDGVARCGCGTPIRVRQP</sequence>
<reference evidence="1 2" key="1">
    <citation type="submission" date="2015-07" db="EMBL/GenBank/DDBJ databases">
        <title>Genome sequencing of Kibdelosporangium phytohabitans.</title>
        <authorList>
            <person name="Qin S."/>
            <person name="Xing K."/>
        </authorList>
    </citation>
    <scope>NUCLEOTIDE SEQUENCE [LARGE SCALE GENOMIC DNA]</scope>
    <source>
        <strain evidence="1 2">KLBMP1111</strain>
    </source>
</reference>
<accession>A0A0N9HXB3</accession>
<evidence type="ECO:0000313" key="1">
    <source>
        <dbReference type="EMBL" id="ALG06832.1"/>
    </source>
</evidence>
<dbReference type="AlphaFoldDB" id="A0A0N9HXB3"/>
<gene>
    <name evidence="1" type="ORF">AOZ06_07725</name>
</gene>
<organism evidence="1 2">
    <name type="scientific">Kibdelosporangium phytohabitans</name>
    <dbReference type="NCBI Taxonomy" id="860235"/>
    <lineage>
        <taxon>Bacteria</taxon>
        <taxon>Bacillati</taxon>
        <taxon>Actinomycetota</taxon>
        <taxon>Actinomycetes</taxon>
        <taxon>Pseudonocardiales</taxon>
        <taxon>Pseudonocardiaceae</taxon>
        <taxon>Kibdelosporangium</taxon>
    </lineage>
</organism>
<dbReference type="RefSeq" id="WP_054288804.1">
    <property type="nucleotide sequence ID" value="NZ_CP012752.1"/>
</dbReference>
<dbReference type="Proteomes" id="UP000063699">
    <property type="component" value="Chromosome"/>
</dbReference>
<dbReference type="KEGG" id="kphy:AOZ06_07725"/>
<dbReference type="OrthoDB" id="5183055at2"/>
<evidence type="ECO:0000313" key="2">
    <source>
        <dbReference type="Proteomes" id="UP000063699"/>
    </source>
</evidence>
<dbReference type="EMBL" id="CP012752">
    <property type="protein sequence ID" value="ALG06832.1"/>
    <property type="molecule type" value="Genomic_DNA"/>
</dbReference>
<proteinExistence type="predicted"/>
<dbReference type="STRING" id="860235.AOZ06_07725"/>
<keyword evidence="2" id="KW-1185">Reference proteome</keyword>